<feature type="binding site" evidence="12">
    <location>
        <begin position="105"/>
        <end position="106"/>
    </location>
    <ligand>
        <name>beta-D-galactose</name>
        <dbReference type="ChEBI" id="CHEBI:27667"/>
    </ligand>
</feature>
<evidence type="ECO:0000313" key="15">
    <source>
        <dbReference type="Proteomes" id="UP000464378"/>
    </source>
</evidence>
<keyword evidence="13" id="KW-0732">Signal</keyword>
<dbReference type="CDD" id="cd09019">
    <property type="entry name" value="galactose_mutarotase_like"/>
    <property type="match status" value="1"/>
</dbReference>
<comment type="pathway">
    <text evidence="2 9">Carbohydrate metabolism; hexose metabolism.</text>
</comment>
<dbReference type="GO" id="GO:0033499">
    <property type="term" value="P:galactose catabolic process via UDP-galactose, Leloir pathway"/>
    <property type="evidence" value="ECO:0007669"/>
    <property type="project" value="TreeGrafter"/>
</dbReference>
<dbReference type="KEGG" id="tim:GMBLW1_05970"/>
<dbReference type="EMBL" id="LR586016">
    <property type="protein sequence ID" value="VIP03363.1"/>
    <property type="molecule type" value="Genomic_DNA"/>
</dbReference>
<dbReference type="UniPathway" id="UPA00242"/>
<dbReference type="Pfam" id="PF01263">
    <property type="entry name" value="Aldose_epim"/>
    <property type="match status" value="1"/>
</dbReference>
<dbReference type="NCBIfam" id="NF008277">
    <property type="entry name" value="PRK11055.1"/>
    <property type="match status" value="1"/>
</dbReference>
<comment type="similarity">
    <text evidence="3 9">Belongs to the aldose epimerase family.</text>
</comment>
<dbReference type="InterPro" id="IPR014718">
    <property type="entry name" value="GH-type_carb-bd"/>
</dbReference>
<evidence type="ECO:0000256" key="2">
    <source>
        <dbReference type="ARBA" id="ARBA00005028"/>
    </source>
</evidence>
<evidence type="ECO:0000256" key="12">
    <source>
        <dbReference type="PIRSR" id="PIRSR005096-3"/>
    </source>
</evidence>
<dbReference type="PIRSF" id="PIRSF005096">
    <property type="entry name" value="GALM"/>
    <property type="match status" value="1"/>
</dbReference>
<dbReference type="EMBL" id="LR593887">
    <property type="protein sequence ID" value="VTS04098.1"/>
    <property type="molecule type" value="Genomic_DNA"/>
</dbReference>
<organism evidence="14">
    <name type="scientific">Tuwongella immobilis</name>
    <dbReference type="NCBI Taxonomy" id="692036"/>
    <lineage>
        <taxon>Bacteria</taxon>
        <taxon>Pseudomonadati</taxon>
        <taxon>Planctomycetota</taxon>
        <taxon>Planctomycetia</taxon>
        <taxon>Gemmatales</taxon>
        <taxon>Gemmataceae</taxon>
        <taxon>Tuwongella</taxon>
    </lineage>
</organism>
<dbReference type="InParanoid" id="A0A6C2YQH8"/>
<dbReference type="PANTHER" id="PTHR10091:SF0">
    <property type="entry name" value="GALACTOSE MUTAROTASE"/>
    <property type="match status" value="1"/>
</dbReference>
<dbReference type="InterPro" id="IPR008183">
    <property type="entry name" value="Aldose_1/G6P_1-epimerase"/>
</dbReference>
<dbReference type="PANTHER" id="PTHR10091">
    <property type="entry name" value="ALDOSE-1-EPIMERASE"/>
    <property type="match status" value="1"/>
</dbReference>
<dbReference type="Proteomes" id="UP000464378">
    <property type="component" value="Chromosome"/>
</dbReference>
<protein>
    <recommendedName>
        <fullName evidence="9">Aldose 1-epimerase</fullName>
        <ecNumber evidence="9">5.1.3.3</ecNumber>
    </recommendedName>
</protein>
<dbReference type="InterPro" id="IPR047215">
    <property type="entry name" value="Galactose_mutarotase-like"/>
</dbReference>
<comment type="subcellular location">
    <subcellularLocation>
        <location evidence="1">Cytoplasm</location>
    </subcellularLocation>
</comment>
<dbReference type="EC" id="5.1.3.3" evidence="9"/>
<evidence type="ECO:0000256" key="9">
    <source>
        <dbReference type="PIRNR" id="PIRNR005096"/>
    </source>
</evidence>
<dbReference type="GO" id="GO:0030246">
    <property type="term" value="F:carbohydrate binding"/>
    <property type="evidence" value="ECO:0007669"/>
    <property type="project" value="InterPro"/>
</dbReference>
<dbReference type="InterPro" id="IPR011013">
    <property type="entry name" value="Gal_mutarotase_sf_dom"/>
</dbReference>
<keyword evidence="6" id="KW-0597">Phosphoprotein</keyword>
<dbReference type="GO" id="GO:0004034">
    <property type="term" value="F:aldose 1-epimerase activity"/>
    <property type="evidence" value="ECO:0007669"/>
    <property type="project" value="UniProtKB-EC"/>
</dbReference>
<dbReference type="GO" id="GO:0006006">
    <property type="term" value="P:glucose metabolic process"/>
    <property type="evidence" value="ECO:0007669"/>
    <property type="project" value="TreeGrafter"/>
</dbReference>
<dbReference type="RefSeq" id="WP_197740715.1">
    <property type="nucleotide sequence ID" value="NZ_LR593887.1"/>
</dbReference>
<evidence type="ECO:0000313" key="14">
    <source>
        <dbReference type="EMBL" id="VIP03363.1"/>
    </source>
</evidence>
<feature type="binding site" evidence="12">
    <location>
        <begin position="205"/>
        <end position="207"/>
    </location>
    <ligand>
        <name>beta-D-galactose</name>
        <dbReference type="ChEBI" id="CHEBI:27667"/>
    </ligand>
</feature>
<comment type="catalytic activity">
    <reaction evidence="9">
        <text>alpha-D-glucose = beta-D-glucose</text>
        <dbReference type="Rhea" id="RHEA:10264"/>
        <dbReference type="ChEBI" id="CHEBI:15903"/>
        <dbReference type="ChEBI" id="CHEBI:17925"/>
        <dbReference type="EC" id="5.1.3.3"/>
    </reaction>
</comment>
<feature type="binding site" evidence="11">
    <location>
        <position position="274"/>
    </location>
    <ligand>
        <name>beta-D-galactose</name>
        <dbReference type="ChEBI" id="CHEBI:27667"/>
    </ligand>
</feature>
<keyword evidence="15" id="KW-1185">Reference proteome</keyword>
<proteinExistence type="inferred from homology"/>
<dbReference type="Gene3D" id="2.70.98.10">
    <property type="match status" value="1"/>
</dbReference>
<name>A0A6C2YQH8_9BACT</name>
<accession>A0A6C2YQH8</accession>
<evidence type="ECO:0000256" key="8">
    <source>
        <dbReference type="ARBA" id="ARBA00023277"/>
    </source>
</evidence>
<evidence type="ECO:0000256" key="5">
    <source>
        <dbReference type="ARBA" id="ARBA00022490"/>
    </source>
</evidence>
<feature type="chain" id="PRO_5033534881" description="Aldose 1-epimerase" evidence="13">
    <location>
        <begin position="22"/>
        <end position="374"/>
    </location>
</feature>
<keyword evidence="5" id="KW-0963">Cytoplasm</keyword>
<keyword evidence="8 9" id="KW-0119">Carbohydrate metabolism</keyword>
<gene>
    <name evidence="14" type="ORF">GMBLW1_05970</name>
</gene>
<evidence type="ECO:0000256" key="4">
    <source>
        <dbReference type="ARBA" id="ARBA00011245"/>
    </source>
</evidence>
<dbReference type="AlphaFoldDB" id="A0A6C2YQH8"/>
<feature type="active site" description="Proton acceptor" evidence="10">
    <location>
        <position position="339"/>
    </location>
</feature>
<evidence type="ECO:0000256" key="1">
    <source>
        <dbReference type="ARBA" id="ARBA00004496"/>
    </source>
</evidence>
<dbReference type="FunFam" id="2.70.98.10:FF:000003">
    <property type="entry name" value="Aldose 1-epimerase"/>
    <property type="match status" value="1"/>
</dbReference>
<dbReference type="InterPro" id="IPR015443">
    <property type="entry name" value="Aldose_1-epimerase"/>
</dbReference>
<dbReference type="FunCoup" id="A0A6C2YQH8">
    <property type="interactions" value="309"/>
</dbReference>
<evidence type="ECO:0000256" key="10">
    <source>
        <dbReference type="PIRSR" id="PIRSR005096-1"/>
    </source>
</evidence>
<sequence>MRWMIALLMLTGIGMLPSMHAADAPAITVSQAPFGKLPDGHEVTLYTLKSPTMVVKIMDYGALVTELHTPDSKGKLGDVVLGFDNLEGYLKGHPYFGATIGRVANRVGNATFQLNGKTYKLAANNGKHSLHGGEKGFDKVLWKGTMSQANGNASVKFTYLSKDGEEGYPGNLQVAVTYTLTAKNELQIDYVATTDQDTPVNLTHHSYFNLAGHASGNVLKQAIRIDADQYTPGDETLVPTGKLAPVKETPLDLTSATPIGKNIGQLTGEPGGYDHNYVLRRTDKKLAEVAEVTDPESGRVLKVLTTEPGLQFYTGNFLDGTVKGKGGAVYAKHQAFCLEPQHYPDSINQPTFPSIVLKPGKTYEQTTVYAFSAK</sequence>
<evidence type="ECO:0000256" key="6">
    <source>
        <dbReference type="ARBA" id="ARBA00022553"/>
    </source>
</evidence>
<feature type="signal peptide" evidence="13">
    <location>
        <begin position="1"/>
        <end position="21"/>
    </location>
</feature>
<reference evidence="14" key="1">
    <citation type="submission" date="2019-04" db="EMBL/GenBank/DDBJ databases">
        <authorList>
            <consortium name="Science for Life Laboratories"/>
        </authorList>
    </citation>
    <scope>NUCLEOTIDE SEQUENCE</scope>
    <source>
        <strain evidence="14">MBLW1</strain>
    </source>
</reference>
<evidence type="ECO:0000256" key="13">
    <source>
        <dbReference type="SAM" id="SignalP"/>
    </source>
</evidence>
<evidence type="ECO:0000256" key="11">
    <source>
        <dbReference type="PIRSR" id="PIRSR005096-2"/>
    </source>
</evidence>
<feature type="active site" description="Proton donor" evidence="10">
    <location>
        <position position="205"/>
    </location>
</feature>
<dbReference type="GO" id="GO:0005737">
    <property type="term" value="C:cytoplasm"/>
    <property type="evidence" value="ECO:0007669"/>
    <property type="project" value="UniProtKB-SubCell"/>
</dbReference>
<keyword evidence="7 9" id="KW-0413">Isomerase</keyword>
<dbReference type="SUPFAM" id="SSF74650">
    <property type="entry name" value="Galactose mutarotase-like"/>
    <property type="match status" value="1"/>
</dbReference>
<evidence type="ECO:0000256" key="3">
    <source>
        <dbReference type="ARBA" id="ARBA00006206"/>
    </source>
</evidence>
<evidence type="ECO:0000256" key="7">
    <source>
        <dbReference type="ARBA" id="ARBA00023235"/>
    </source>
</evidence>
<comment type="subunit">
    <text evidence="4">Monomer.</text>
</comment>